<evidence type="ECO:0000313" key="2">
    <source>
        <dbReference type="Proteomes" id="UP000215148"/>
    </source>
</evidence>
<gene>
    <name evidence="1" type="ORF">CCZ37_16610</name>
</gene>
<dbReference type="RefSeq" id="WP_094501609.1">
    <property type="nucleotide sequence ID" value="NZ_CAWNHI010000002.1"/>
</dbReference>
<organism evidence="1 2">
    <name type="scientific">Vibrio qinghaiensis</name>
    <dbReference type="NCBI Taxonomy" id="2025808"/>
    <lineage>
        <taxon>Bacteria</taxon>
        <taxon>Pseudomonadati</taxon>
        <taxon>Pseudomonadota</taxon>
        <taxon>Gammaproteobacteria</taxon>
        <taxon>Vibrionales</taxon>
        <taxon>Vibrionaceae</taxon>
        <taxon>Vibrio</taxon>
    </lineage>
</organism>
<reference evidence="1 2" key="1">
    <citation type="submission" date="2017-08" db="EMBL/GenBank/DDBJ databases">
        <title>The Vibrio qinghaiensis sp.-Q67 is a luminous bacteria isolated firstly from Qinghai lake, Qinghai province, China, which has been proved to be very sensitive to detect environmental and food pollutants. Therefore, complete genome analysis of V. qinghaiensis sp.-Q67 highlights the potential application of this strain on detection of hazards in the contaminated environments.</title>
        <authorList>
            <person name="Gong L."/>
        </authorList>
    </citation>
    <scope>NUCLEOTIDE SEQUENCE [LARGE SCALE GENOMIC DNA]</scope>
    <source>
        <strain evidence="1 2">Q67</strain>
    </source>
</reference>
<proteinExistence type="predicted"/>
<evidence type="ECO:0000313" key="1">
    <source>
        <dbReference type="EMBL" id="ASU24131.1"/>
    </source>
</evidence>
<dbReference type="Proteomes" id="UP000215148">
    <property type="component" value="Chromosome 2"/>
</dbReference>
<dbReference type="EMBL" id="CP022742">
    <property type="protein sequence ID" value="ASU24131.1"/>
    <property type="molecule type" value="Genomic_DNA"/>
</dbReference>
<name>A0A223N2N3_9VIBR</name>
<dbReference type="AlphaFoldDB" id="A0A223N2N3"/>
<protein>
    <submittedName>
        <fullName evidence="1">Uncharacterized protein</fullName>
    </submittedName>
</protein>
<keyword evidence="2" id="KW-1185">Reference proteome</keyword>
<accession>A0A223N2N3</accession>
<dbReference type="KEGG" id="vqi:CCZ37_16610"/>
<sequence>MENIRQMGVLKSYINFQLLDYIDEKFLEGDEAARYLVTSFAQRKSFEPNVILDCISCKETTLTLLSGMIFFVRSNTLPPIEDDKCKWWKHIEISIDQNDDIRVTAITIIRNAIAHWDEEGSGVEFLEGATKFTAHKGTLSITDEGLHLLVMQMYGYSQRA</sequence>